<gene>
    <name evidence="2" type="ORF">EK0264_15035</name>
</gene>
<evidence type="ECO:0000313" key="3">
    <source>
        <dbReference type="Proteomes" id="UP000463857"/>
    </source>
</evidence>
<evidence type="ECO:0000256" key="1">
    <source>
        <dbReference type="SAM" id="MobiDB-lite"/>
    </source>
</evidence>
<dbReference type="InParanoid" id="A0A7L4YRA2"/>
<feature type="compositionally biased region" description="Low complexity" evidence="1">
    <location>
        <begin position="32"/>
        <end position="66"/>
    </location>
</feature>
<dbReference type="KEGG" id="eke:EK0264_15035"/>
<dbReference type="Proteomes" id="UP000463857">
    <property type="component" value="Chromosome"/>
</dbReference>
<feature type="region of interest" description="Disordered" evidence="1">
    <location>
        <begin position="30"/>
        <end position="68"/>
    </location>
</feature>
<proteinExistence type="predicted"/>
<organism evidence="2 3">
    <name type="scientific">Epidermidibacterium keratini</name>
    <dbReference type="NCBI Taxonomy" id="1891644"/>
    <lineage>
        <taxon>Bacteria</taxon>
        <taxon>Bacillati</taxon>
        <taxon>Actinomycetota</taxon>
        <taxon>Actinomycetes</taxon>
        <taxon>Sporichthyales</taxon>
        <taxon>Sporichthyaceae</taxon>
        <taxon>Epidermidibacterium</taxon>
    </lineage>
</organism>
<dbReference type="AlphaFoldDB" id="A0A7L4YRA2"/>
<name>A0A7L4YRA2_9ACTN</name>
<evidence type="ECO:0008006" key="4">
    <source>
        <dbReference type="Google" id="ProtNLM"/>
    </source>
</evidence>
<sequence length="154" mass="15088">MEASKVRTATLLAAGLIAALAWYFLSPSGPDQQGAGAPSSPPSASSQTPPSPAPTTSGTPAQSSPAGSAAVANLEVLANTASSVTLGWAPSATAQRYAVLIGQNTVGYAEVTSAVVLWDPGIDQMTISIAAVAADGTLGAASSVAVERPPDPGE</sequence>
<accession>A0A7L4YRA2</accession>
<protein>
    <recommendedName>
        <fullName evidence="4">Fibronectin type-III domain-containing protein</fullName>
    </recommendedName>
</protein>
<dbReference type="EMBL" id="CP047156">
    <property type="protein sequence ID" value="QHC01473.1"/>
    <property type="molecule type" value="Genomic_DNA"/>
</dbReference>
<reference evidence="2 3" key="1">
    <citation type="journal article" date="2018" name="Int. J. Syst. Evol. Microbiol.">
        <title>Epidermidibacterium keratini gen. nov., sp. nov., a member of the family Sporichthyaceae, isolated from keratin epidermis.</title>
        <authorList>
            <person name="Lee D.G."/>
            <person name="Trujillo M.E."/>
            <person name="Kang S."/>
            <person name="Nam J.J."/>
            <person name="Kim Y.J."/>
        </authorList>
    </citation>
    <scope>NUCLEOTIDE SEQUENCE [LARGE SCALE GENOMIC DNA]</scope>
    <source>
        <strain evidence="2 3">EPI-7</strain>
    </source>
</reference>
<dbReference type="RefSeq" id="WP_159546608.1">
    <property type="nucleotide sequence ID" value="NZ_CP047156.1"/>
</dbReference>
<evidence type="ECO:0000313" key="2">
    <source>
        <dbReference type="EMBL" id="QHC01473.1"/>
    </source>
</evidence>
<keyword evidence="3" id="KW-1185">Reference proteome</keyword>